<dbReference type="AlphaFoldDB" id="A0A6J5VDQ3"/>
<name>A0A6J5VDQ3_PRUAR</name>
<accession>A0A6J5VDQ3</accession>
<proteinExistence type="predicted"/>
<gene>
    <name evidence="1" type="ORF">CURHAP_LOCUS43315</name>
</gene>
<dbReference type="Proteomes" id="UP000507222">
    <property type="component" value="Unassembled WGS sequence"/>
</dbReference>
<evidence type="ECO:0000313" key="1">
    <source>
        <dbReference type="EMBL" id="CAB4286283.1"/>
    </source>
</evidence>
<evidence type="ECO:0000313" key="2">
    <source>
        <dbReference type="Proteomes" id="UP000507222"/>
    </source>
</evidence>
<sequence>MEPVIQEIILHNTSSWNFSVDRRSFSSQAGAESSGEKMTWKMDSLTMKRVEPSQHELELSENGADSMRKDHQGRNVSELFKAILAFPGVLCHELLISGLKQEMI</sequence>
<organism evidence="1 2">
    <name type="scientific">Prunus armeniaca</name>
    <name type="common">Apricot</name>
    <name type="synonym">Armeniaca vulgaris</name>
    <dbReference type="NCBI Taxonomy" id="36596"/>
    <lineage>
        <taxon>Eukaryota</taxon>
        <taxon>Viridiplantae</taxon>
        <taxon>Streptophyta</taxon>
        <taxon>Embryophyta</taxon>
        <taxon>Tracheophyta</taxon>
        <taxon>Spermatophyta</taxon>
        <taxon>Magnoliopsida</taxon>
        <taxon>eudicotyledons</taxon>
        <taxon>Gunneridae</taxon>
        <taxon>Pentapetalae</taxon>
        <taxon>rosids</taxon>
        <taxon>fabids</taxon>
        <taxon>Rosales</taxon>
        <taxon>Rosaceae</taxon>
        <taxon>Amygdaloideae</taxon>
        <taxon>Amygdaleae</taxon>
        <taxon>Prunus</taxon>
    </lineage>
</organism>
<reference evidence="1 2" key="1">
    <citation type="submission" date="2020-05" db="EMBL/GenBank/DDBJ databases">
        <authorList>
            <person name="Campoy J."/>
            <person name="Schneeberger K."/>
            <person name="Spophaly S."/>
        </authorList>
    </citation>
    <scope>NUCLEOTIDE SEQUENCE [LARGE SCALE GENOMIC DNA]</scope>
    <source>
        <strain evidence="1">PruArmRojPasFocal</strain>
    </source>
</reference>
<dbReference type="EMBL" id="CAEKDK010000007">
    <property type="protein sequence ID" value="CAB4286283.1"/>
    <property type="molecule type" value="Genomic_DNA"/>
</dbReference>
<protein>
    <submittedName>
        <fullName evidence="1">Uncharacterized protein</fullName>
    </submittedName>
</protein>